<dbReference type="Proteomes" id="UP000042997">
    <property type="component" value="Unassembled WGS sequence"/>
</dbReference>
<gene>
    <name evidence="1" type="ORF">RHRU231_450168</name>
</gene>
<accession>A0A098BMQ8</accession>
<organism evidence="1 2">
    <name type="scientific">Rhodococcus ruber</name>
    <dbReference type="NCBI Taxonomy" id="1830"/>
    <lineage>
        <taxon>Bacteria</taxon>
        <taxon>Bacillati</taxon>
        <taxon>Actinomycetota</taxon>
        <taxon>Actinomycetes</taxon>
        <taxon>Mycobacteriales</taxon>
        <taxon>Nocardiaceae</taxon>
        <taxon>Rhodococcus</taxon>
    </lineage>
</organism>
<reference evidence="1 2" key="1">
    <citation type="journal article" date="2014" name="Genome Announc.">
        <title>Draft Genome Sequence of Propane- and Butane-Oxidizing Actinobacterium Rhodococcus ruber IEGM 231.</title>
        <authorList>
            <person name="Ivshina I.B."/>
            <person name="Kuyukina M.S."/>
            <person name="Krivoruchko A.V."/>
            <person name="Barbe V."/>
            <person name="Fischer C."/>
        </authorList>
    </citation>
    <scope>NUCLEOTIDE SEQUENCE [LARGE SCALE GENOMIC DNA]</scope>
</reference>
<evidence type="ECO:0000313" key="2">
    <source>
        <dbReference type="Proteomes" id="UP000042997"/>
    </source>
</evidence>
<protein>
    <submittedName>
        <fullName evidence="1">Uncharacterized protein</fullName>
    </submittedName>
</protein>
<dbReference type="AlphaFoldDB" id="A0A098BMQ8"/>
<dbReference type="EMBL" id="CCSD01000056">
    <property type="protein sequence ID" value="CDZ89001.1"/>
    <property type="molecule type" value="Genomic_DNA"/>
</dbReference>
<evidence type="ECO:0000313" key="1">
    <source>
        <dbReference type="EMBL" id="CDZ89001.1"/>
    </source>
</evidence>
<name>A0A098BMQ8_9NOCA</name>
<proteinExistence type="predicted"/>
<sequence length="66" mass="7110">MGDLVPLYPDGQPYDGLVCANCGSAWWNAQVVMDRSGRINGWGRVADCAECPEGKATITGDVHNDR</sequence>